<dbReference type="AlphaFoldDB" id="A0A5C5WAD9"/>
<comment type="caution">
    <text evidence="1">The sequence shown here is derived from an EMBL/GenBank/DDBJ whole genome shotgun (WGS) entry which is preliminary data.</text>
</comment>
<evidence type="ECO:0000313" key="2">
    <source>
        <dbReference type="Proteomes" id="UP000317243"/>
    </source>
</evidence>
<dbReference type="EMBL" id="SIHI01000023">
    <property type="protein sequence ID" value="TWT47125.1"/>
    <property type="molecule type" value="Genomic_DNA"/>
</dbReference>
<protein>
    <recommendedName>
        <fullName evidence="3">WD40 repeat domain-containing protein</fullName>
    </recommendedName>
</protein>
<keyword evidence="2" id="KW-1185">Reference proteome</keyword>
<evidence type="ECO:0000313" key="1">
    <source>
        <dbReference type="EMBL" id="TWT47125.1"/>
    </source>
</evidence>
<dbReference type="Proteomes" id="UP000317243">
    <property type="component" value="Unassembled WGS sequence"/>
</dbReference>
<evidence type="ECO:0008006" key="3">
    <source>
        <dbReference type="Google" id="ProtNLM"/>
    </source>
</evidence>
<dbReference type="Gene3D" id="2.130.10.10">
    <property type="entry name" value="YVTN repeat-like/Quinoprotein amine dehydrogenase"/>
    <property type="match status" value="1"/>
</dbReference>
<organism evidence="1 2">
    <name type="scientific">Thalassoglobus neptunius</name>
    <dbReference type="NCBI Taxonomy" id="1938619"/>
    <lineage>
        <taxon>Bacteria</taxon>
        <taxon>Pseudomonadati</taxon>
        <taxon>Planctomycetota</taxon>
        <taxon>Planctomycetia</taxon>
        <taxon>Planctomycetales</taxon>
        <taxon>Planctomycetaceae</taxon>
        <taxon>Thalassoglobus</taxon>
    </lineage>
</organism>
<dbReference type="RefSeq" id="WP_146511516.1">
    <property type="nucleotide sequence ID" value="NZ_SIHI01000023.1"/>
</dbReference>
<dbReference type="OrthoDB" id="210095at2"/>
<sequence>MNPARDPELQNAPKWLKGRGLGPRMRWHTTTDGPLEAMAYARETGDLFLADATGTLSRVDRQGKIASITHLHNPPTQLSWSDDGNFGAAMCGEDVILRFDRNLKVVGEFTPSEIPLAIAISPFGNHLAVSYVNATTIFYNERRRKIGRFETLRPLAFLRFCPNEPILFGAAEHGLVCCFNLAGAEIWREKNWSNVGGLCLTGDGDLVYLASFAHGVEVYDGDGASVGSYVLDGTVHRLDASYEPNRLIVSTVEGALYWLDADGELLWSTSVSDDVVNLVCDPFGEWACVGLRQEGVYALDWRSQSTPPK</sequence>
<dbReference type="InterPro" id="IPR015943">
    <property type="entry name" value="WD40/YVTN_repeat-like_dom_sf"/>
</dbReference>
<dbReference type="SUPFAM" id="SSF50998">
    <property type="entry name" value="Quinoprotein alcohol dehydrogenase-like"/>
    <property type="match status" value="1"/>
</dbReference>
<proteinExistence type="predicted"/>
<gene>
    <name evidence="1" type="ORF">KOR42_41230</name>
</gene>
<reference evidence="1 2" key="1">
    <citation type="submission" date="2019-02" db="EMBL/GenBank/DDBJ databases">
        <title>Deep-cultivation of Planctomycetes and their phenomic and genomic characterization uncovers novel biology.</title>
        <authorList>
            <person name="Wiegand S."/>
            <person name="Jogler M."/>
            <person name="Boedeker C."/>
            <person name="Pinto D."/>
            <person name="Vollmers J."/>
            <person name="Rivas-Marin E."/>
            <person name="Kohn T."/>
            <person name="Peeters S.H."/>
            <person name="Heuer A."/>
            <person name="Rast P."/>
            <person name="Oberbeckmann S."/>
            <person name="Bunk B."/>
            <person name="Jeske O."/>
            <person name="Meyerdierks A."/>
            <person name="Storesund J.E."/>
            <person name="Kallscheuer N."/>
            <person name="Luecker S."/>
            <person name="Lage O.M."/>
            <person name="Pohl T."/>
            <person name="Merkel B.J."/>
            <person name="Hornburger P."/>
            <person name="Mueller R.-W."/>
            <person name="Bruemmer F."/>
            <person name="Labrenz M."/>
            <person name="Spormann A.M."/>
            <person name="Op Den Camp H."/>
            <person name="Overmann J."/>
            <person name="Amann R."/>
            <person name="Jetten M.S.M."/>
            <person name="Mascher T."/>
            <person name="Medema M.H."/>
            <person name="Devos D.P."/>
            <person name="Kaster A.-K."/>
            <person name="Ovreas L."/>
            <person name="Rohde M."/>
            <person name="Galperin M.Y."/>
            <person name="Jogler C."/>
        </authorList>
    </citation>
    <scope>NUCLEOTIDE SEQUENCE [LARGE SCALE GENOMIC DNA]</scope>
    <source>
        <strain evidence="1 2">KOR42</strain>
    </source>
</reference>
<accession>A0A5C5WAD9</accession>
<name>A0A5C5WAD9_9PLAN</name>
<dbReference type="InterPro" id="IPR011047">
    <property type="entry name" value="Quinoprotein_ADH-like_sf"/>
</dbReference>